<feature type="region of interest" description="Disordered" evidence="1">
    <location>
        <begin position="1"/>
        <end position="51"/>
    </location>
</feature>
<sequence length="639" mass="71236">MENISGTTKRFLPQPVEKSTRNYNDYRRKSGTAETQVSSEDRLVQESMQKRKECLPKSTICHSRRPLPQPFEISSRSFRCPENKLLGSEIDCDSKEWKSGKPVGRHLLDPITSVKLSKRQGIGCLKTTGELEGVETRDKSGAFQGEITSTLFEGENQQFSKHVDQLRHKSLPLPSYALHITNNEVDPHSQESGFSYTTPQCQQERRRHAFRVPDLPVIPSNSSERSEGSDVPSLSTSPSISSDESVKRSNVRKRHRQSCDETISGYLLSLASRSADRQLRDQALAAFPNEQVHQSVSHFAIDREEDSECDDHGAELVLQDMRDEASSFRRESTADIQWELGEMRRYKEDAEVRDCERNPNVMDSRFSPAVLAAVGGVGAFSDDTDICDWQKEVGLVQMRYAASPPMLGGDLVFPLSFSPQGTGCESEQATIIRNEDGLWCTNSHIDKACSGGGGLWMGLCQRGSVHHQSSSERPKLGISTPKPVNGGQSYSNFDGTVPAGKNSQLSADFKGLNDRDEMSPLGQEPERELHDGFVTQVYNYLSLGYPSLARYYDYELSKITGIPVDDLRRDDLSTDAKGYVDVDEGAGVHEDGITGGKCMRWTALRSYIKEWAKQPPSMVVSDRSLESWGVRGRRGSWAV</sequence>
<comment type="caution">
    <text evidence="2">The sequence shown here is derived from an EMBL/GenBank/DDBJ whole genome shotgun (WGS) entry which is preliminary data.</text>
</comment>
<reference evidence="2 3" key="1">
    <citation type="journal article" date="2015" name="Environ. Microbiol.">
        <title>Metagenome sequence of Elaphomyces granulatus from sporocarp tissue reveals Ascomycota ectomycorrhizal fingerprints of genome expansion and a Proteobacteria-rich microbiome.</title>
        <authorList>
            <person name="Quandt C.A."/>
            <person name="Kohler A."/>
            <person name="Hesse C.N."/>
            <person name="Sharpton T.J."/>
            <person name="Martin F."/>
            <person name="Spatafora J.W."/>
        </authorList>
    </citation>
    <scope>NUCLEOTIDE SEQUENCE [LARGE SCALE GENOMIC DNA]</scope>
    <source>
        <strain evidence="2 3">OSC145934</strain>
    </source>
</reference>
<organism evidence="2 3">
    <name type="scientific">Elaphomyces granulatus</name>
    <dbReference type="NCBI Taxonomy" id="519963"/>
    <lineage>
        <taxon>Eukaryota</taxon>
        <taxon>Fungi</taxon>
        <taxon>Dikarya</taxon>
        <taxon>Ascomycota</taxon>
        <taxon>Pezizomycotina</taxon>
        <taxon>Eurotiomycetes</taxon>
        <taxon>Eurotiomycetidae</taxon>
        <taxon>Eurotiales</taxon>
        <taxon>Elaphomycetaceae</taxon>
        <taxon>Elaphomyces</taxon>
    </lineage>
</organism>
<dbReference type="OrthoDB" id="4716584at2759"/>
<gene>
    <name evidence="2" type="ORF">Egran_01762</name>
</gene>
<feature type="region of interest" description="Disordered" evidence="1">
    <location>
        <begin position="185"/>
        <end position="256"/>
    </location>
</feature>
<dbReference type="EMBL" id="NPHW01002929">
    <property type="protein sequence ID" value="OXV10477.1"/>
    <property type="molecule type" value="Genomic_DNA"/>
</dbReference>
<name>A0A232M303_9EURO</name>
<feature type="compositionally biased region" description="Basic and acidic residues" evidence="1">
    <location>
        <begin position="39"/>
        <end position="51"/>
    </location>
</feature>
<accession>A0A232M303</accession>
<evidence type="ECO:0000313" key="2">
    <source>
        <dbReference type="EMBL" id="OXV10477.1"/>
    </source>
</evidence>
<evidence type="ECO:0000256" key="1">
    <source>
        <dbReference type="SAM" id="MobiDB-lite"/>
    </source>
</evidence>
<feature type="compositionally biased region" description="Low complexity" evidence="1">
    <location>
        <begin position="229"/>
        <end position="243"/>
    </location>
</feature>
<dbReference type="AlphaFoldDB" id="A0A232M303"/>
<feature type="compositionally biased region" description="Polar residues" evidence="1">
    <location>
        <begin position="185"/>
        <end position="202"/>
    </location>
</feature>
<proteinExistence type="predicted"/>
<evidence type="ECO:0000313" key="3">
    <source>
        <dbReference type="Proteomes" id="UP000243515"/>
    </source>
</evidence>
<dbReference type="Proteomes" id="UP000243515">
    <property type="component" value="Unassembled WGS sequence"/>
</dbReference>
<keyword evidence="3" id="KW-1185">Reference proteome</keyword>
<protein>
    <submittedName>
        <fullName evidence="2">Uncharacterized protein</fullName>
    </submittedName>
</protein>
<feature type="compositionally biased region" description="Basic and acidic residues" evidence="1">
    <location>
        <begin position="18"/>
        <end position="28"/>
    </location>
</feature>